<dbReference type="AlphaFoldDB" id="A0A0B3SCA0"/>
<evidence type="ECO:0000313" key="1">
    <source>
        <dbReference type="EMBL" id="KHQ54321.1"/>
    </source>
</evidence>
<evidence type="ECO:0000313" key="2">
    <source>
        <dbReference type="Proteomes" id="UP000030960"/>
    </source>
</evidence>
<name>A0A0B3SCA0_9RHOB</name>
<accession>A0A0B3SCA0</accession>
<dbReference type="Proteomes" id="UP000030960">
    <property type="component" value="Unassembled WGS sequence"/>
</dbReference>
<gene>
    <name evidence="1" type="ORF">OA50_00913</name>
</gene>
<dbReference type="EMBL" id="JSUQ01000003">
    <property type="protein sequence ID" value="KHQ54321.1"/>
    <property type="molecule type" value="Genomic_DNA"/>
</dbReference>
<comment type="caution">
    <text evidence="1">The sequence shown here is derived from an EMBL/GenBank/DDBJ whole genome shotgun (WGS) entry which is preliminary data.</text>
</comment>
<keyword evidence="2" id="KW-1185">Reference proteome</keyword>
<proteinExistence type="predicted"/>
<organism evidence="1 2">
    <name type="scientific">Mameliella alba</name>
    <dbReference type="NCBI Taxonomy" id="561184"/>
    <lineage>
        <taxon>Bacteria</taxon>
        <taxon>Pseudomonadati</taxon>
        <taxon>Pseudomonadota</taxon>
        <taxon>Alphaproteobacteria</taxon>
        <taxon>Rhodobacterales</taxon>
        <taxon>Roseobacteraceae</taxon>
        <taxon>Mameliella</taxon>
    </lineage>
</organism>
<reference evidence="1 2" key="1">
    <citation type="submission" date="2014-10" db="EMBL/GenBank/DDBJ databases">
        <title>Genome sequence of Ponticoccus sp. strain UMTAT08 isolated from clonal culture of toxic dinoflagellate Alexandrium tamiyavanichii.</title>
        <authorList>
            <person name="Gan H.Y."/>
            <person name="Muhd D.-D."/>
            <person name="Mohd Noor M.E."/>
            <person name="Yeong Y.S."/>
            <person name="Usup G."/>
        </authorList>
    </citation>
    <scope>NUCLEOTIDE SEQUENCE [LARGE SCALE GENOMIC DNA]</scope>
    <source>
        <strain evidence="1 2">UMTAT08</strain>
    </source>
</reference>
<protein>
    <submittedName>
        <fullName evidence="1">Uncharacterized protein</fullName>
    </submittedName>
</protein>
<sequence>MLAIWDGDPPDRWDFWRRWWEGAKTGQPLDPELQLAIVKGVDEETWKDPDKVAARIAEIEDAFNTERAAEDRLDEVIAATPNAERVEGNLDSGALILVPDSGIDGALFDYAARKVAGAISIIRLDGSNQYTALEADLAMLQAALEVTPGLPLELFDACASATGRLVLRCEIGDLPPLEKDPVLTDYRSRLRDAGADLYGNDPQTQSVVAARNALAGNDVFLEHPRDVGAAVEEIGPALEGHLATALPRDAKIASDPAASAEERKPATYRLVSRTLRIAKIAGYVVGGGAATIVGTKEVLEAIPVIQASPHFQKLVELALRWLGF</sequence>